<dbReference type="Proteomes" id="UP000091969">
    <property type="component" value="Unassembled WGS sequence"/>
</dbReference>
<dbReference type="SMR" id="A0A1A6DV77"/>
<dbReference type="NCBIfam" id="TIGR02521">
    <property type="entry name" value="type_IV_pilW"/>
    <property type="match status" value="1"/>
</dbReference>
<dbReference type="InterPro" id="IPR011990">
    <property type="entry name" value="TPR-like_helical_dom_sf"/>
</dbReference>
<dbReference type="SMART" id="SM00028">
    <property type="entry name" value="TPR"/>
    <property type="match status" value="5"/>
</dbReference>
<dbReference type="PROSITE" id="PS51257">
    <property type="entry name" value="PROKAR_LIPOPROTEIN"/>
    <property type="match status" value="1"/>
</dbReference>
<protein>
    <submittedName>
        <fullName evidence="3">Type IV pilus biogenesis/stability protein PilW</fullName>
    </submittedName>
</protein>
<dbReference type="EMBL" id="LZDH01000056">
    <property type="protein sequence ID" value="OBS30684.1"/>
    <property type="molecule type" value="Genomic_DNA"/>
</dbReference>
<organism evidence="3 4">
    <name type="scientific">Tepidimonas fonticaldi</name>
    <dbReference type="NCBI Taxonomy" id="1101373"/>
    <lineage>
        <taxon>Bacteria</taxon>
        <taxon>Pseudomonadati</taxon>
        <taxon>Pseudomonadota</taxon>
        <taxon>Betaproteobacteria</taxon>
        <taxon>Burkholderiales</taxon>
        <taxon>Tepidimonas</taxon>
    </lineage>
</organism>
<evidence type="ECO:0000313" key="4">
    <source>
        <dbReference type="Proteomes" id="UP000091969"/>
    </source>
</evidence>
<sequence>MSRRRALAVVARAAVALGVPVWLAALGGCAGAGAAAGAGTGRDWITESDEPQARKRARTRLELAVGYFEQGQTTVALDEVKQAIQIDPTYAAAFNLRGLIYTQLRDLRLAEESFQQALRLDARDGDTWHNLGWMYCQDGRHAPAFDAFRRALEAPGYRSAARTWMALGVCQVRAGQPEPGERSLQRAFELDPGNPVVLYNLALLLHQRGDSERARFYIRRLNNSELANAESLWLGIKIENRLQNREAALQLGEQLKRRFPASREAGSYERGAFHE</sequence>
<dbReference type="AlphaFoldDB" id="A0A1A6DV77"/>
<dbReference type="InterPro" id="IPR013360">
    <property type="entry name" value="Pilus_4_PilW"/>
</dbReference>
<dbReference type="RefSeq" id="WP_068609368.1">
    <property type="nucleotide sequence ID" value="NZ_LZDH01000056.1"/>
</dbReference>
<dbReference type="Pfam" id="PF13431">
    <property type="entry name" value="TPR_17"/>
    <property type="match status" value="1"/>
</dbReference>
<accession>A0A1A6DV77</accession>
<feature type="chain" id="PRO_5008343786" evidence="2">
    <location>
        <begin position="25"/>
        <end position="275"/>
    </location>
</feature>
<evidence type="ECO:0000256" key="2">
    <source>
        <dbReference type="SAM" id="SignalP"/>
    </source>
</evidence>
<dbReference type="STRING" id="1101373.A9O67_06790"/>
<keyword evidence="1" id="KW-0802">TPR repeat</keyword>
<evidence type="ECO:0000256" key="1">
    <source>
        <dbReference type="PROSITE-ProRule" id="PRU00339"/>
    </source>
</evidence>
<keyword evidence="2" id="KW-0732">Signal</keyword>
<evidence type="ECO:0000313" key="3">
    <source>
        <dbReference type="EMBL" id="OBS30684.1"/>
    </source>
</evidence>
<reference evidence="3 4" key="1">
    <citation type="submission" date="2016-06" db="EMBL/GenBank/DDBJ databases">
        <title>Genome sequence of Tepidimonas fonticaldi PL17.</title>
        <authorList>
            <person name="Pinnaka A.K."/>
        </authorList>
    </citation>
    <scope>NUCLEOTIDE SEQUENCE [LARGE SCALE GENOMIC DNA]</scope>
    <source>
        <strain evidence="3 4">PL17</strain>
    </source>
</reference>
<dbReference type="SUPFAM" id="SSF48452">
    <property type="entry name" value="TPR-like"/>
    <property type="match status" value="1"/>
</dbReference>
<dbReference type="InterPro" id="IPR019734">
    <property type="entry name" value="TPR_rpt"/>
</dbReference>
<comment type="caution">
    <text evidence="3">The sequence shown here is derived from an EMBL/GenBank/DDBJ whole genome shotgun (WGS) entry which is preliminary data.</text>
</comment>
<dbReference type="PANTHER" id="PTHR12558">
    <property type="entry name" value="CELL DIVISION CYCLE 16,23,27"/>
    <property type="match status" value="1"/>
</dbReference>
<feature type="repeat" description="TPR" evidence="1">
    <location>
        <begin position="125"/>
        <end position="158"/>
    </location>
</feature>
<dbReference type="Gene3D" id="1.25.40.10">
    <property type="entry name" value="Tetratricopeptide repeat domain"/>
    <property type="match status" value="1"/>
</dbReference>
<proteinExistence type="predicted"/>
<name>A0A1A6DV77_9BURK</name>
<feature type="repeat" description="TPR" evidence="1">
    <location>
        <begin position="91"/>
        <end position="124"/>
    </location>
</feature>
<keyword evidence="4" id="KW-1185">Reference proteome</keyword>
<dbReference type="PROSITE" id="PS50005">
    <property type="entry name" value="TPR"/>
    <property type="match status" value="4"/>
</dbReference>
<dbReference type="Pfam" id="PF13424">
    <property type="entry name" value="TPR_12"/>
    <property type="match status" value="1"/>
</dbReference>
<feature type="repeat" description="TPR" evidence="1">
    <location>
        <begin position="57"/>
        <end position="90"/>
    </location>
</feature>
<dbReference type="PANTHER" id="PTHR12558:SF13">
    <property type="entry name" value="CELL DIVISION CYCLE PROTEIN 27 HOMOLOG"/>
    <property type="match status" value="1"/>
</dbReference>
<dbReference type="OrthoDB" id="9814042at2"/>
<gene>
    <name evidence="3" type="ORF">A9O67_06790</name>
</gene>
<feature type="repeat" description="TPR" evidence="1">
    <location>
        <begin position="161"/>
        <end position="194"/>
    </location>
</feature>
<feature type="signal peptide" evidence="2">
    <location>
        <begin position="1"/>
        <end position="24"/>
    </location>
</feature>